<sequence>MSSLSPDQIEGGASQASTEGTDKGVLSGLNLNFFKNLSDKKVTRTGNPPKRRGPKPDSKPALTRRQELNRQAQRTHRERKELYIKALEDEVTRLKEVFSTMSLDKQKLYDENKQLKEVLVQRGIQLPKPSSVDDSGIGGTQAMSVSASGNSFAHGSQGGFSPAGMSQSTGMSMSPENRQPSPAGNGVDLEQAGIDFVLTLEKPCMAHMPFLVDRASDADGAPCGHALMVSCPPAPFQELTPDIPFGSKHTHDHGGEFEKQGTWELSKADLTTLLDLSKQLNLDGEITPVMAWRMVTTHYRFNELAPGDLEKLSEELLRKIRCYGENSGKSDEMAQSLDYEKICESCPPGDGWGPSVTSEITLNGVPYAPFSKGDKLGRMADWTAEGKDRERGGRLQYSRQYRDQQVYGTGHAVVFNAPPAEDETSFSVVSNTRDSTKTRYGRGAVFTRGRGQRGGRGDTRGGRGGQFQRAPGGRQGYGYERGGRGGAGARGGRRFGWKDYDKPARNRDASINIKADWELLEEIDFNRLAKLNLDTDDGEDLDDYGFLYYYDRSYDKQPVKGAERKLTAIDRAAYNVTTSSDPVIQEYAEKNEATIFATDSILSMLMCSTRSVYPWDIVIVRQGNKIFLDKRDNANLDMVTVNENAADAPLEAADGGKDVINQPPALAEEATYINHNFANQVVSENESNKVQMAHANPFHDASDDTDPPASKAYKYRRFDLSTNEEEPVYLIVRTEVDAVQKNAISGEDQLVTIKALNEFDSRAQGSGGALDWRTKLVAQRGAVVTTEMKNNSCKLARWTVQSILSKSDVMKLGFVSRASPRTNDKHVILGVIGWKPRDFANQMNLSLSNGWGIVRTIADMCLKREEGKFVLVKDPNKSILRLYQVPAGSFDEDDNEEEAEEVEEEAEE</sequence>
<feature type="region of interest" description="Disordered" evidence="6">
    <location>
        <begin position="148"/>
        <end position="188"/>
    </location>
</feature>
<comment type="caution">
    <text evidence="7">The sequence shown here is derived from an EMBL/GenBank/DDBJ whole genome shotgun (WGS) entry which is preliminary data.</text>
</comment>
<keyword evidence="3" id="KW-0694">RNA-binding</keyword>
<dbReference type="Proteomes" id="UP000054821">
    <property type="component" value="Unassembled WGS sequence"/>
</dbReference>
<feature type="compositionally biased region" description="Basic and acidic residues" evidence="6">
    <location>
        <begin position="54"/>
        <end position="68"/>
    </location>
</feature>
<dbReference type="GO" id="GO:0016282">
    <property type="term" value="C:eukaryotic 43S preinitiation complex"/>
    <property type="evidence" value="ECO:0007669"/>
    <property type="project" value="UniProtKB-UniRule"/>
</dbReference>
<name>A0A2P4ZYL5_9HYPO</name>
<feature type="compositionally biased region" description="Gly residues" evidence="6">
    <location>
        <begin position="473"/>
        <end position="490"/>
    </location>
</feature>
<proteinExistence type="inferred from homology"/>
<dbReference type="SUPFAM" id="SSF57959">
    <property type="entry name" value="Leucine zipper domain"/>
    <property type="match status" value="1"/>
</dbReference>
<evidence type="ECO:0000256" key="3">
    <source>
        <dbReference type="ARBA" id="ARBA00022884"/>
    </source>
</evidence>
<dbReference type="GO" id="GO:0002191">
    <property type="term" value="P:cap-dependent translational initiation"/>
    <property type="evidence" value="ECO:0007669"/>
    <property type="project" value="UniProtKB-UniRule"/>
</dbReference>
<evidence type="ECO:0000256" key="4">
    <source>
        <dbReference type="ARBA" id="ARBA00022917"/>
    </source>
</evidence>
<organism evidence="7 8">
    <name type="scientific">Trichoderma gamsii</name>
    <dbReference type="NCBI Taxonomy" id="398673"/>
    <lineage>
        <taxon>Eukaryota</taxon>
        <taxon>Fungi</taxon>
        <taxon>Dikarya</taxon>
        <taxon>Ascomycota</taxon>
        <taxon>Pezizomycotina</taxon>
        <taxon>Sordariomycetes</taxon>
        <taxon>Hypocreomycetidae</taxon>
        <taxon>Hypocreales</taxon>
        <taxon>Hypocreaceae</taxon>
        <taxon>Trichoderma</taxon>
    </lineage>
</organism>
<dbReference type="GO" id="GO:0098808">
    <property type="term" value="F:mRNA cap binding"/>
    <property type="evidence" value="ECO:0007669"/>
    <property type="project" value="UniProtKB-UniRule"/>
</dbReference>
<dbReference type="InterPro" id="IPR007783">
    <property type="entry name" value="eIF3d"/>
</dbReference>
<dbReference type="RefSeq" id="XP_018657390.1">
    <property type="nucleotide sequence ID" value="XM_018809411.1"/>
</dbReference>
<comment type="function">
    <text evidence="5">mRNA cap-binding component of the eukaryotic translation initiation factor 3 (eIF-3) complex, which is involved in protein synthesis of a specialized repertoire of mRNAs and, together with other initiation factors, stimulates binding of mRNA and methionyl-tRNAi to the 40S ribosome. The eIF-3 complex specifically targets and initiates translation of a subset of mRNAs involved in cell proliferation. In the eIF-3 complex, eif3d specifically recognizes and binds the 7-methylguanosine cap of a subset of mRNAs.</text>
</comment>
<keyword evidence="4 5" id="KW-0648">Protein biosynthesis</keyword>
<dbReference type="GO" id="GO:0005852">
    <property type="term" value="C:eukaryotic translation initiation factor 3 complex"/>
    <property type="evidence" value="ECO:0007669"/>
    <property type="project" value="UniProtKB-UniRule"/>
</dbReference>
<reference evidence="7 8" key="1">
    <citation type="journal article" date="2016" name="Genome Announc.">
        <title>Draft Whole-Genome Sequence of Trichoderma gamsii T6085, a Promising Biocontrol Agent of Fusarium Head Blight on Wheat.</title>
        <authorList>
            <person name="Baroncelli R."/>
            <person name="Zapparata A."/>
            <person name="Piaggeschi G."/>
            <person name="Sarrocco S."/>
            <person name="Vannacci G."/>
        </authorList>
    </citation>
    <scope>NUCLEOTIDE SEQUENCE [LARGE SCALE GENOMIC DNA]</scope>
    <source>
        <strain evidence="7 8">T6085</strain>
    </source>
</reference>
<feature type="compositionally biased region" description="Polar residues" evidence="6">
    <location>
        <begin position="164"/>
        <end position="182"/>
    </location>
</feature>
<protein>
    <recommendedName>
        <fullName evidence="5">Eukaryotic translation initiation factor 3 subunit D</fullName>
        <shortName evidence="5">eIF3d</shortName>
    </recommendedName>
</protein>
<dbReference type="PANTHER" id="PTHR12399">
    <property type="entry name" value="EUKARYOTIC TRANSLATION INITIATION FACTOR 3 SUBUNIT 7"/>
    <property type="match status" value="1"/>
</dbReference>
<feature type="region of interest" description="Disordered" evidence="6">
    <location>
        <begin position="1"/>
        <end position="25"/>
    </location>
</feature>
<dbReference type="STRING" id="398673.A0A2P4ZYL5"/>
<feature type="region of interest" description="Disordered" evidence="6">
    <location>
        <begin position="37"/>
        <end position="77"/>
    </location>
</feature>
<dbReference type="GO" id="GO:0033290">
    <property type="term" value="C:eukaryotic 48S preinitiation complex"/>
    <property type="evidence" value="ECO:0007669"/>
    <property type="project" value="UniProtKB-UniRule"/>
</dbReference>
<feature type="region of interest" description="Disordered" evidence="6">
    <location>
        <begin position="446"/>
        <end position="492"/>
    </location>
</feature>
<comment type="domain">
    <text evidence="5">The RNA gate region regulates mRNA cap recognition to prevent promiscuous mRNA-binding before assembly of eif3d into the full eukaryotic translation initiation factor 3 (eIF-3) complex.</text>
</comment>
<gene>
    <name evidence="7" type="ORF">TGAM01_v201612</name>
</gene>
<feature type="region of interest" description="Disordered" evidence="6">
    <location>
        <begin position="887"/>
        <end position="908"/>
    </location>
</feature>
<dbReference type="GO" id="GO:0003743">
    <property type="term" value="F:translation initiation factor activity"/>
    <property type="evidence" value="ECO:0007669"/>
    <property type="project" value="UniProtKB-UniRule"/>
</dbReference>
<dbReference type="Pfam" id="PF05091">
    <property type="entry name" value="eIF-3_zeta"/>
    <property type="match status" value="1"/>
</dbReference>
<dbReference type="Gene3D" id="1.20.5.170">
    <property type="match status" value="1"/>
</dbReference>
<evidence type="ECO:0000256" key="1">
    <source>
        <dbReference type="ARBA" id="ARBA00022490"/>
    </source>
</evidence>
<feature type="compositionally biased region" description="Acidic residues" evidence="6">
    <location>
        <begin position="890"/>
        <end position="908"/>
    </location>
</feature>
<dbReference type="InterPro" id="IPR046347">
    <property type="entry name" value="bZIP_sf"/>
</dbReference>
<evidence type="ECO:0000256" key="6">
    <source>
        <dbReference type="SAM" id="MobiDB-lite"/>
    </source>
</evidence>
<dbReference type="GeneID" id="29989494"/>
<evidence type="ECO:0000256" key="2">
    <source>
        <dbReference type="ARBA" id="ARBA00022540"/>
    </source>
</evidence>
<dbReference type="HAMAP" id="MF_03003">
    <property type="entry name" value="eIF3d"/>
    <property type="match status" value="1"/>
</dbReference>
<evidence type="ECO:0000256" key="5">
    <source>
        <dbReference type="HAMAP-Rule" id="MF_03003"/>
    </source>
</evidence>
<keyword evidence="1 5" id="KW-0963">Cytoplasm</keyword>
<dbReference type="AlphaFoldDB" id="A0A2P4ZYL5"/>
<comment type="similarity">
    <text evidence="5">Belongs to the eIF-3 subunit D family.</text>
</comment>
<dbReference type="PANTHER" id="PTHR12399:SF0">
    <property type="entry name" value="EUKARYOTIC TRANSLATION INITIATION FACTOR 3 SUBUNIT D"/>
    <property type="match status" value="1"/>
</dbReference>
<keyword evidence="2 5" id="KW-0396">Initiation factor</keyword>
<feature type="region of interest" description="RNA gate" evidence="5">
    <location>
        <begin position="635"/>
        <end position="649"/>
    </location>
</feature>
<dbReference type="GO" id="GO:0001732">
    <property type="term" value="P:formation of cytoplasmic translation initiation complex"/>
    <property type="evidence" value="ECO:0007669"/>
    <property type="project" value="UniProtKB-UniRule"/>
</dbReference>
<accession>A0A2P4ZYL5</accession>
<comment type="subcellular location">
    <subcellularLocation>
        <location evidence="5">Cytoplasm</location>
    </subcellularLocation>
</comment>
<comment type="subunit">
    <text evidence="5">Component of the eukaryotic translation initiation factor 3 (eIF-3) complex.</text>
</comment>
<keyword evidence="8" id="KW-1185">Reference proteome</keyword>
<dbReference type="EMBL" id="JPDN02000004">
    <property type="protein sequence ID" value="PON29363.1"/>
    <property type="molecule type" value="Genomic_DNA"/>
</dbReference>
<evidence type="ECO:0000313" key="7">
    <source>
        <dbReference type="EMBL" id="PON29363.1"/>
    </source>
</evidence>
<dbReference type="GO" id="GO:0003700">
    <property type="term" value="F:DNA-binding transcription factor activity"/>
    <property type="evidence" value="ECO:0007669"/>
    <property type="project" value="InterPro"/>
</dbReference>
<dbReference type="CDD" id="cd14688">
    <property type="entry name" value="bZIP_YAP"/>
    <property type="match status" value="1"/>
</dbReference>
<evidence type="ECO:0000313" key="8">
    <source>
        <dbReference type="Proteomes" id="UP000054821"/>
    </source>
</evidence>